<evidence type="ECO:0000256" key="6">
    <source>
        <dbReference type="SAM" id="SignalP"/>
    </source>
</evidence>
<evidence type="ECO:0000256" key="3">
    <source>
        <dbReference type="ARBA" id="ARBA00023136"/>
    </source>
</evidence>
<proteinExistence type="predicted"/>
<evidence type="ECO:0000256" key="1">
    <source>
        <dbReference type="ARBA" id="ARBA00022475"/>
    </source>
</evidence>
<sequence length="510" mass="55523">MPTPKKLLAVALSAALGVSLAACGGAPQQADTEDLATITVMGPVLDQQAPAGDGILHKKIEEFTGKKLAITWVPNSAYGDRTNVTLAADNIPEVMVIQDKAPGFVRSAQAGAFWDLTEKLNSGKWPHLKAENEAMQLNASINGKNYGVPRLRDPMRTAVIIRKDWLDKLGLQMPETTEDLYEIAKAFTTQDPDGNGKADTYGLILPKWGGYQNAGPYDVMETWYGAPNGWGEKDGKLVPTVDTPEALEAAKFFKKLVDEKLVNPDYASMDATKWNDPFVQGKGGIIIDVSSRAAAIMGLFKQQDAQNFASYVDMTGNLKGPDGEKRSYPTLGYAGFLAISRQSVPTEAELDDILTTLDKLASKEGQILENNGIQDVSFKVDGDWSVTIKGGDADVINADTKSFAQLGTNTAGYEAYTVKPSTADEEAFYLKRLAIHEEDMKTAVHNPANALVSETFVSKGAQLNQILVDARLKFIAGQFTEDQYNAEVKRWHAEGGDQVIKEMNELYAKR</sequence>
<dbReference type="InterPro" id="IPR006059">
    <property type="entry name" value="SBP"/>
</dbReference>
<keyword evidence="8" id="KW-1185">Reference proteome</keyword>
<dbReference type="PROSITE" id="PS51257">
    <property type="entry name" value="PROKAR_LIPOPROTEIN"/>
    <property type="match status" value="1"/>
</dbReference>
<dbReference type="InterPro" id="IPR050490">
    <property type="entry name" value="Bact_solute-bd_prot1"/>
</dbReference>
<dbReference type="RefSeq" id="WP_166230984.1">
    <property type="nucleotide sequence ID" value="NZ_CP049865.1"/>
</dbReference>
<dbReference type="PANTHER" id="PTHR43649">
    <property type="entry name" value="ARABINOSE-BINDING PROTEIN-RELATED"/>
    <property type="match status" value="1"/>
</dbReference>
<dbReference type="SUPFAM" id="SSF53850">
    <property type="entry name" value="Periplasmic binding protein-like II"/>
    <property type="match status" value="1"/>
</dbReference>
<name>A0A6G7Y2Q2_9ACTN</name>
<evidence type="ECO:0000256" key="4">
    <source>
        <dbReference type="ARBA" id="ARBA00023139"/>
    </source>
</evidence>
<feature type="chain" id="PRO_5038599070" evidence="6">
    <location>
        <begin position="22"/>
        <end position="510"/>
    </location>
</feature>
<evidence type="ECO:0000313" key="7">
    <source>
        <dbReference type="EMBL" id="QIK71053.1"/>
    </source>
</evidence>
<keyword evidence="3" id="KW-0472">Membrane</keyword>
<organism evidence="7 8">
    <name type="scientific">Propioniciclava coleopterorum</name>
    <dbReference type="NCBI Taxonomy" id="2714937"/>
    <lineage>
        <taxon>Bacteria</taxon>
        <taxon>Bacillati</taxon>
        <taxon>Actinomycetota</taxon>
        <taxon>Actinomycetes</taxon>
        <taxon>Propionibacteriales</taxon>
        <taxon>Propionibacteriaceae</taxon>
        <taxon>Propioniciclava</taxon>
    </lineage>
</organism>
<dbReference type="Gene3D" id="3.40.190.10">
    <property type="entry name" value="Periplasmic binding protein-like II"/>
    <property type="match status" value="2"/>
</dbReference>
<protein>
    <submittedName>
        <fullName evidence="7">Extracellular solute-binding protein</fullName>
    </submittedName>
</protein>
<evidence type="ECO:0000256" key="5">
    <source>
        <dbReference type="ARBA" id="ARBA00023288"/>
    </source>
</evidence>
<keyword evidence="5" id="KW-0449">Lipoprotein</keyword>
<keyword evidence="1" id="KW-1003">Cell membrane</keyword>
<evidence type="ECO:0000256" key="2">
    <source>
        <dbReference type="ARBA" id="ARBA00022729"/>
    </source>
</evidence>
<dbReference type="PANTHER" id="PTHR43649:SF33">
    <property type="entry name" value="POLYGALACTURONAN_RHAMNOGALACTURONAN-BINDING PROTEIN YTCQ"/>
    <property type="match status" value="1"/>
</dbReference>
<dbReference type="Proteomes" id="UP000501058">
    <property type="component" value="Chromosome"/>
</dbReference>
<dbReference type="CDD" id="cd13580">
    <property type="entry name" value="PBP2_AlgQ_like_1"/>
    <property type="match status" value="1"/>
</dbReference>
<evidence type="ECO:0000313" key="8">
    <source>
        <dbReference type="Proteomes" id="UP000501058"/>
    </source>
</evidence>
<accession>A0A6G7Y2Q2</accession>
<reference evidence="7 8" key="1">
    <citation type="submission" date="2020-03" db="EMBL/GenBank/DDBJ databases">
        <title>Propioniciclava sp. nov., isolated from Hydrophilus acuminatus.</title>
        <authorList>
            <person name="Hyun D.-W."/>
            <person name="Bae J.-W."/>
        </authorList>
    </citation>
    <scope>NUCLEOTIDE SEQUENCE [LARGE SCALE GENOMIC DNA]</scope>
    <source>
        <strain evidence="7 8">HDW11</strain>
    </source>
</reference>
<keyword evidence="2 6" id="KW-0732">Signal</keyword>
<dbReference type="EMBL" id="CP049865">
    <property type="protein sequence ID" value="QIK71053.1"/>
    <property type="molecule type" value="Genomic_DNA"/>
</dbReference>
<gene>
    <name evidence="7" type="ORF">G7070_00585</name>
</gene>
<dbReference type="Pfam" id="PF13416">
    <property type="entry name" value="SBP_bac_8"/>
    <property type="match status" value="1"/>
</dbReference>
<dbReference type="KEGG" id="prv:G7070_00585"/>
<feature type="signal peptide" evidence="6">
    <location>
        <begin position="1"/>
        <end position="21"/>
    </location>
</feature>
<dbReference type="AlphaFoldDB" id="A0A6G7Y2Q2"/>
<keyword evidence="4" id="KW-0564">Palmitate</keyword>